<protein>
    <submittedName>
        <fullName evidence="2">Uncharacterized protein</fullName>
    </submittedName>
</protein>
<feature type="compositionally biased region" description="Low complexity" evidence="1">
    <location>
        <begin position="44"/>
        <end position="59"/>
    </location>
</feature>
<evidence type="ECO:0000313" key="3">
    <source>
        <dbReference type="Proteomes" id="UP000435112"/>
    </source>
</evidence>
<evidence type="ECO:0000313" key="2">
    <source>
        <dbReference type="EMBL" id="KAE9008407.1"/>
    </source>
</evidence>
<dbReference type="AlphaFoldDB" id="A0A6A3KS26"/>
<feature type="compositionally biased region" description="Basic and acidic residues" evidence="1">
    <location>
        <begin position="60"/>
        <end position="71"/>
    </location>
</feature>
<sequence length="203" mass="21612">MASHGSGGDSDSYSDGPEESGYRDAFVSEVFTVDANPGEGGRSTPATATTTHGAPTEGTARGERAPATPAEDKAKVLTGTAVTRQLRMQVIKEEPRLISKACPSPSHKVVKGPDFKHEGTVGVTIHKDKGMDYSIKDMVDLKALVGGNLLQASVNTKKRHLGRQGNRLGGPTGNRECTLHKPLSNPAACRSRRNSPSRWVNLR</sequence>
<gene>
    <name evidence="2" type="ORF">PR002_g15916</name>
</gene>
<proteinExistence type="predicted"/>
<feature type="region of interest" description="Disordered" evidence="1">
    <location>
        <begin position="158"/>
        <end position="203"/>
    </location>
</feature>
<dbReference type="OrthoDB" id="140001at2759"/>
<dbReference type="Proteomes" id="UP000435112">
    <property type="component" value="Unassembled WGS sequence"/>
</dbReference>
<dbReference type="EMBL" id="QXFU01001184">
    <property type="protein sequence ID" value="KAE9008407.1"/>
    <property type="molecule type" value="Genomic_DNA"/>
</dbReference>
<reference evidence="2 3" key="1">
    <citation type="submission" date="2018-09" db="EMBL/GenBank/DDBJ databases">
        <title>Genomic investigation of the strawberry pathogen Phytophthora fragariae indicates pathogenicity is determined by transcriptional variation in three key races.</title>
        <authorList>
            <person name="Adams T.M."/>
            <person name="Armitage A.D."/>
            <person name="Sobczyk M.K."/>
            <person name="Bates H.J."/>
            <person name="Dunwell J.M."/>
            <person name="Nellist C.F."/>
            <person name="Harrison R.J."/>
        </authorList>
    </citation>
    <scope>NUCLEOTIDE SEQUENCE [LARGE SCALE GENOMIC DNA]</scope>
    <source>
        <strain evidence="2 3">SCRP324</strain>
    </source>
</reference>
<feature type="region of interest" description="Disordered" evidence="1">
    <location>
        <begin position="1"/>
        <end position="71"/>
    </location>
</feature>
<organism evidence="2 3">
    <name type="scientific">Phytophthora rubi</name>
    <dbReference type="NCBI Taxonomy" id="129364"/>
    <lineage>
        <taxon>Eukaryota</taxon>
        <taxon>Sar</taxon>
        <taxon>Stramenopiles</taxon>
        <taxon>Oomycota</taxon>
        <taxon>Peronosporomycetes</taxon>
        <taxon>Peronosporales</taxon>
        <taxon>Peronosporaceae</taxon>
        <taxon>Phytophthora</taxon>
    </lineage>
</organism>
<comment type="caution">
    <text evidence="2">The sequence shown here is derived from an EMBL/GenBank/DDBJ whole genome shotgun (WGS) entry which is preliminary data.</text>
</comment>
<evidence type="ECO:0000256" key="1">
    <source>
        <dbReference type="SAM" id="MobiDB-lite"/>
    </source>
</evidence>
<accession>A0A6A3KS26</accession>
<name>A0A6A3KS26_9STRA</name>